<keyword evidence="4" id="KW-0997">Cell inner membrane</keyword>
<feature type="transmembrane region" description="Helical" evidence="8">
    <location>
        <begin position="20"/>
        <end position="39"/>
    </location>
</feature>
<reference evidence="10" key="1">
    <citation type="submission" date="2021-05" db="EMBL/GenBank/DDBJ databases">
        <title>Energy efficiency and biological interactions define the core microbiome of deep oligotrophic groundwater.</title>
        <authorList>
            <person name="Mehrshad M."/>
            <person name="Lopez-Fernandez M."/>
            <person name="Bell E."/>
            <person name="Bernier-Latmani R."/>
            <person name="Bertilsson S."/>
            <person name="Dopson M."/>
        </authorList>
    </citation>
    <scope>NUCLEOTIDE SEQUENCE</scope>
    <source>
        <strain evidence="10">Modern_marine.mb.64</strain>
    </source>
</reference>
<keyword evidence="6 8" id="KW-1133">Transmembrane helix</keyword>
<dbReference type="Gene3D" id="3.30.700.10">
    <property type="entry name" value="Glycoprotein, Type 4 Pilin"/>
    <property type="match status" value="1"/>
</dbReference>
<evidence type="ECO:0000256" key="8">
    <source>
        <dbReference type="SAM" id="Phobius"/>
    </source>
</evidence>
<evidence type="ECO:0000256" key="6">
    <source>
        <dbReference type="ARBA" id="ARBA00022989"/>
    </source>
</evidence>
<sequence>MFKIHRKLTGLSRGFTLVETMVVLLIMAVVLGTALPNFVDHQRRNKVETSAENLAARLKLARQKAIARRTKYRLTLNTVSGTYQLDRRETGGAWVADPPEVFILPDGIQMEAELGAEASNLDIILGPQGTVDSIDVPATIHFISEDDTLTVSVVRTGRIRVIRGS</sequence>
<keyword evidence="2" id="KW-1003">Cell membrane</keyword>
<gene>
    <name evidence="10" type="ORF">KJ970_16245</name>
</gene>
<comment type="caution">
    <text evidence="10">The sequence shown here is derived from an EMBL/GenBank/DDBJ whole genome shotgun (WGS) entry which is preliminary data.</text>
</comment>
<dbReference type="GO" id="GO:0015627">
    <property type="term" value="C:type II protein secretion system complex"/>
    <property type="evidence" value="ECO:0007669"/>
    <property type="project" value="InterPro"/>
</dbReference>
<dbReference type="Pfam" id="PF12019">
    <property type="entry name" value="GspH"/>
    <property type="match status" value="1"/>
</dbReference>
<dbReference type="SUPFAM" id="SSF54523">
    <property type="entry name" value="Pili subunits"/>
    <property type="match status" value="1"/>
</dbReference>
<dbReference type="InterPro" id="IPR022346">
    <property type="entry name" value="T2SS_GspH"/>
</dbReference>
<name>A0A948S097_UNCEI</name>
<dbReference type="PROSITE" id="PS00409">
    <property type="entry name" value="PROKAR_NTER_METHYL"/>
    <property type="match status" value="1"/>
</dbReference>
<evidence type="ECO:0000256" key="1">
    <source>
        <dbReference type="ARBA" id="ARBA00004377"/>
    </source>
</evidence>
<dbReference type="NCBIfam" id="TIGR02532">
    <property type="entry name" value="IV_pilin_GFxxxE"/>
    <property type="match status" value="1"/>
</dbReference>
<organism evidence="10 11">
    <name type="scientific">Eiseniibacteriota bacterium</name>
    <dbReference type="NCBI Taxonomy" id="2212470"/>
    <lineage>
        <taxon>Bacteria</taxon>
        <taxon>Candidatus Eiseniibacteriota</taxon>
    </lineage>
</organism>
<evidence type="ECO:0000256" key="5">
    <source>
        <dbReference type="ARBA" id="ARBA00022692"/>
    </source>
</evidence>
<evidence type="ECO:0000256" key="2">
    <source>
        <dbReference type="ARBA" id="ARBA00022475"/>
    </source>
</evidence>
<proteinExistence type="predicted"/>
<accession>A0A948S097</accession>
<dbReference type="EMBL" id="JAHJDP010000092">
    <property type="protein sequence ID" value="MBU2692472.1"/>
    <property type="molecule type" value="Genomic_DNA"/>
</dbReference>
<feature type="domain" description="General secretion pathway GspH" evidence="9">
    <location>
        <begin position="51"/>
        <end position="157"/>
    </location>
</feature>
<dbReference type="InterPro" id="IPR045584">
    <property type="entry name" value="Pilin-like"/>
</dbReference>
<evidence type="ECO:0000256" key="7">
    <source>
        <dbReference type="ARBA" id="ARBA00023136"/>
    </source>
</evidence>
<dbReference type="InterPro" id="IPR012902">
    <property type="entry name" value="N_methyl_site"/>
</dbReference>
<keyword evidence="5 8" id="KW-0812">Transmembrane</keyword>
<keyword evidence="3" id="KW-0488">Methylation</keyword>
<dbReference type="GO" id="GO:0015628">
    <property type="term" value="P:protein secretion by the type II secretion system"/>
    <property type="evidence" value="ECO:0007669"/>
    <property type="project" value="InterPro"/>
</dbReference>
<evidence type="ECO:0000313" key="11">
    <source>
        <dbReference type="Proteomes" id="UP000777784"/>
    </source>
</evidence>
<evidence type="ECO:0000256" key="3">
    <source>
        <dbReference type="ARBA" id="ARBA00022481"/>
    </source>
</evidence>
<comment type="subcellular location">
    <subcellularLocation>
        <location evidence="1">Cell inner membrane</location>
        <topology evidence="1">Single-pass membrane protein</topology>
    </subcellularLocation>
</comment>
<dbReference type="Pfam" id="PF07963">
    <property type="entry name" value="N_methyl"/>
    <property type="match status" value="1"/>
</dbReference>
<evidence type="ECO:0000313" key="10">
    <source>
        <dbReference type="EMBL" id="MBU2692472.1"/>
    </source>
</evidence>
<protein>
    <submittedName>
        <fullName evidence="10">Prepilin-type N-terminal cleavage/methylation domain-containing protein</fullName>
    </submittedName>
</protein>
<dbReference type="GO" id="GO:0005886">
    <property type="term" value="C:plasma membrane"/>
    <property type="evidence" value="ECO:0007669"/>
    <property type="project" value="UniProtKB-SubCell"/>
</dbReference>
<dbReference type="Proteomes" id="UP000777784">
    <property type="component" value="Unassembled WGS sequence"/>
</dbReference>
<dbReference type="AlphaFoldDB" id="A0A948S097"/>
<keyword evidence="7 8" id="KW-0472">Membrane</keyword>
<evidence type="ECO:0000259" key="9">
    <source>
        <dbReference type="Pfam" id="PF12019"/>
    </source>
</evidence>
<evidence type="ECO:0000256" key="4">
    <source>
        <dbReference type="ARBA" id="ARBA00022519"/>
    </source>
</evidence>